<dbReference type="KEGG" id="fnk:E1750_11995"/>
<dbReference type="EMBL" id="CP037933">
    <property type="protein sequence ID" value="QBN19489.1"/>
    <property type="molecule type" value="Genomic_DNA"/>
</dbReference>
<dbReference type="Gene3D" id="3.30.2310.20">
    <property type="entry name" value="RelE-like"/>
    <property type="match status" value="1"/>
</dbReference>
<dbReference type="RefSeq" id="WP_133277006.1">
    <property type="nucleotide sequence ID" value="NZ_CP037933.1"/>
</dbReference>
<dbReference type="AlphaFoldDB" id="A0A4P6Y975"/>
<proteinExistence type="predicted"/>
<gene>
    <name evidence="2" type="ORF">E1750_11995</name>
</gene>
<evidence type="ECO:0000256" key="1">
    <source>
        <dbReference type="ARBA" id="ARBA00022649"/>
    </source>
</evidence>
<protein>
    <submittedName>
        <fullName evidence="2">Type II toxin-antitoxin system RelE/ParE family toxin</fullName>
    </submittedName>
</protein>
<dbReference type="SUPFAM" id="SSF143011">
    <property type="entry name" value="RelE-like"/>
    <property type="match status" value="1"/>
</dbReference>
<evidence type="ECO:0000313" key="3">
    <source>
        <dbReference type="Proteomes" id="UP000291124"/>
    </source>
</evidence>
<sequence length="105" mass="12601">MGLKIYWTDIAKIEVKSIYVFLKRSAKIAVAKKITQEITDEVKRLTNQPYLGHIEQQLKGSSREFRSFIYSNYKIIYWINLDKNQIEIWDVFDCRQEPLKVKRTK</sequence>
<accession>A0A4P6Y975</accession>
<name>A0A4P6Y975_9FLAO</name>
<reference evidence="3" key="1">
    <citation type="submission" date="2019-03" db="EMBL/GenBank/DDBJ databases">
        <title>Flavobacterium sp.</title>
        <authorList>
            <person name="Kim H."/>
        </authorList>
    </citation>
    <scope>NUCLEOTIDE SEQUENCE [LARGE SCALE GENOMIC DNA]</scope>
    <source>
        <strain evidence="3">GS13</strain>
    </source>
</reference>
<evidence type="ECO:0000313" key="2">
    <source>
        <dbReference type="EMBL" id="QBN19489.1"/>
    </source>
</evidence>
<organism evidence="2 3">
    <name type="scientific">Flavobacterium nackdongense</name>
    <dbReference type="NCBI Taxonomy" id="2547394"/>
    <lineage>
        <taxon>Bacteria</taxon>
        <taxon>Pseudomonadati</taxon>
        <taxon>Bacteroidota</taxon>
        <taxon>Flavobacteriia</taxon>
        <taxon>Flavobacteriales</taxon>
        <taxon>Flavobacteriaceae</taxon>
        <taxon>Flavobacterium</taxon>
    </lineage>
</organism>
<keyword evidence="3" id="KW-1185">Reference proteome</keyword>
<dbReference type="Pfam" id="PF05016">
    <property type="entry name" value="ParE_toxin"/>
    <property type="match status" value="1"/>
</dbReference>
<dbReference type="InterPro" id="IPR007712">
    <property type="entry name" value="RelE/ParE_toxin"/>
</dbReference>
<dbReference type="Proteomes" id="UP000291124">
    <property type="component" value="Chromosome"/>
</dbReference>
<dbReference type="InterPro" id="IPR035093">
    <property type="entry name" value="RelE/ParE_toxin_dom_sf"/>
</dbReference>
<dbReference type="OrthoDB" id="1031021at2"/>
<keyword evidence="1" id="KW-1277">Toxin-antitoxin system</keyword>